<gene>
    <name evidence="2" type="ORF">BSQ44_24010</name>
</gene>
<evidence type="ECO:0000313" key="2">
    <source>
        <dbReference type="EMBL" id="APH74088.1"/>
    </source>
</evidence>
<dbReference type="OrthoDB" id="9908601at2"/>
<keyword evidence="1" id="KW-0812">Transmembrane</keyword>
<keyword evidence="3" id="KW-1185">Reference proteome</keyword>
<organism evidence="2 3">
    <name type="scientific">Aquibium oceanicum</name>
    <dbReference type="NCBI Taxonomy" id="1670800"/>
    <lineage>
        <taxon>Bacteria</taxon>
        <taxon>Pseudomonadati</taxon>
        <taxon>Pseudomonadota</taxon>
        <taxon>Alphaproteobacteria</taxon>
        <taxon>Hyphomicrobiales</taxon>
        <taxon>Phyllobacteriaceae</taxon>
        <taxon>Aquibium</taxon>
    </lineage>
</organism>
<dbReference type="RefSeq" id="WP_072607552.1">
    <property type="nucleotide sequence ID" value="NZ_CP018171.1"/>
</dbReference>
<dbReference type="Proteomes" id="UP000182840">
    <property type="component" value="Chromosome"/>
</dbReference>
<keyword evidence="1" id="KW-1133">Transmembrane helix</keyword>
<dbReference type="KEGG" id="meso:BSQ44_24010"/>
<sequence>MWNAIAVWAVKTVAAMIVSAPAIWFGSYWIADYISDKHVKGLAVAVSGLQTSVSDLNSTVTAINTNLSQQLMDLERQRASLAIEIAKEVGRIDGRQGLQERDINYLRESLSRIEKTITEINTNTKVRFTADGGKTFEDITPEDALM</sequence>
<protein>
    <submittedName>
        <fullName evidence="2">Uncharacterized protein</fullName>
    </submittedName>
</protein>
<proteinExistence type="predicted"/>
<reference evidence="3" key="1">
    <citation type="submission" date="2016-11" db="EMBL/GenBank/DDBJ databases">
        <title>Mesorhizobium oceanicum sp. nov., isolated from deep seawater in South China Sea.</title>
        <authorList>
            <person name="Fu G.-Y."/>
        </authorList>
    </citation>
    <scope>NUCLEOTIDE SEQUENCE [LARGE SCALE GENOMIC DNA]</scope>
    <source>
        <strain evidence="3">B7</strain>
    </source>
</reference>
<evidence type="ECO:0000256" key="1">
    <source>
        <dbReference type="SAM" id="Phobius"/>
    </source>
</evidence>
<dbReference type="EMBL" id="CP018171">
    <property type="protein sequence ID" value="APH74088.1"/>
    <property type="molecule type" value="Genomic_DNA"/>
</dbReference>
<evidence type="ECO:0000313" key="3">
    <source>
        <dbReference type="Proteomes" id="UP000182840"/>
    </source>
</evidence>
<feature type="transmembrane region" description="Helical" evidence="1">
    <location>
        <begin position="6"/>
        <end position="31"/>
    </location>
</feature>
<accession>A0A1L3SXF8</accession>
<dbReference type="AlphaFoldDB" id="A0A1L3SXF8"/>
<keyword evidence="1" id="KW-0472">Membrane</keyword>
<name>A0A1L3SXF8_9HYPH</name>